<protein>
    <recommendedName>
        <fullName evidence="5">LPP20 lipoprotein</fullName>
    </recommendedName>
</protein>
<proteinExistence type="predicted"/>
<feature type="region of interest" description="Disordered" evidence="1">
    <location>
        <begin position="222"/>
        <end position="248"/>
    </location>
</feature>
<evidence type="ECO:0008006" key="5">
    <source>
        <dbReference type="Google" id="ProtNLM"/>
    </source>
</evidence>
<feature type="region of interest" description="Disordered" evidence="1">
    <location>
        <begin position="128"/>
        <end position="147"/>
    </location>
</feature>
<dbReference type="RefSeq" id="WP_073136941.1">
    <property type="nucleotide sequence ID" value="NZ_FQZF01000021.1"/>
</dbReference>
<feature type="chain" id="PRO_5012160974" description="LPP20 lipoprotein" evidence="2">
    <location>
        <begin position="27"/>
        <end position="248"/>
    </location>
</feature>
<evidence type="ECO:0000256" key="2">
    <source>
        <dbReference type="SAM" id="SignalP"/>
    </source>
</evidence>
<feature type="signal peptide" evidence="2">
    <location>
        <begin position="1"/>
        <end position="26"/>
    </location>
</feature>
<evidence type="ECO:0000313" key="4">
    <source>
        <dbReference type="Proteomes" id="UP000184387"/>
    </source>
</evidence>
<feature type="compositionally biased region" description="Low complexity" evidence="1">
    <location>
        <begin position="128"/>
        <end position="137"/>
    </location>
</feature>
<accession>A0A1M6MD09</accession>
<evidence type="ECO:0000313" key="3">
    <source>
        <dbReference type="EMBL" id="SHJ81372.1"/>
    </source>
</evidence>
<dbReference type="EMBL" id="FQZF01000021">
    <property type="protein sequence ID" value="SHJ81372.1"/>
    <property type="molecule type" value="Genomic_DNA"/>
</dbReference>
<keyword evidence="4" id="KW-1185">Reference proteome</keyword>
<organism evidence="3 4">
    <name type="scientific">Muricoccus roseus</name>
    <dbReference type="NCBI Taxonomy" id="198092"/>
    <lineage>
        <taxon>Bacteria</taxon>
        <taxon>Pseudomonadati</taxon>
        <taxon>Pseudomonadota</taxon>
        <taxon>Alphaproteobacteria</taxon>
        <taxon>Acetobacterales</taxon>
        <taxon>Roseomonadaceae</taxon>
        <taxon>Muricoccus</taxon>
    </lineage>
</organism>
<evidence type="ECO:0000256" key="1">
    <source>
        <dbReference type="SAM" id="MobiDB-lite"/>
    </source>
</evidence>
<dbReference type="Proteomes" id="UP000184387">
    <property type="component" value="Unassembled WGS sequence"/>
</dbReference>
<reference evidence="3 4" key="1">
    <citation type="submission" date="2016-11" db="EMBL/GenBank/DDBJ databases">
        <authorList>
            <person name="Jaros S."/>
            <person name="Januszkiewicz K."/>
            <person name="Wedrychowicz H."/>
        </authorList>
    </citation>
    <scope>NUCLEOTIDE SEQUENCE [LARGE SCALE GENOMIC DNA]</scope>
    <source>
        <strain evidence="3 4">DSM 14916</strain>
    </source>
</reference>
<dbReference type="AlphaFoldDB" id="A0A1M6MD09"/>
<gene>
    <name evidence="3" type="ORF">SAMN02745194_03442</name>
</gene>
<sequence>MQAIRGAALGVALLAVPFMAPSRALAQDDPAVQRGVPAEATAANAVVAKERAIANAQRLAYQRYAAATGANPNASASQIESMVTSMVVEQERSTLNGYSGRYTIRFRGAGTSSSGAATASAGSGGGALPPLGGASAPPSAPASLPPGTPPILPLSAYVEAGTNFRSLDEWLALRRRLLAQPSVGSVDILAISTEGARLRIGLRSPPGVAAQELAGGGVVLAPSQPPSPSGLPNPTTGPGWRVGLAGGA</sequence>
<feature type="compositionally biased region" description="Pro residues" evidence="1">
    <location>
        <begin position="138"/>
        <end position="147"/>
    </location>
</feature>
<keyword evidence="2" id="KW-0732">Signal</keyword>
<dbReference type="STRING" id="198092.SAMN02745194_03442"/>
<name>A0A1M6MD09_9PROT</name>